<dbReference type="EMBL" id="BGZK01001242">
    <property type="protein sequence ID" value="GBP75285.1"/>
    <property type="molecule type" value="Genomic_DNA"/>
</dbReference>
<feature type="compositionally biased region" description="Polar residues" evidence="1">
    <location>
        <begin position="97"/>
        <end position="111"/>
    </location>
</feature>
<evidence type="ECO:0000256" key="1">
    <source>
        <dbReference type="SAM" id="MobiDB-lite"/>
    </source>
</evidence>
<dbReference type="AlphaFoldDB" id="A0A4C1YLR5"/>
<evidence type="ECO:0000313" key="2">
    <source>
        <dbReference type="EMBL" id="GBP75285.1"/>
    </source>
</evidence>
<sequence length="195" mass="21740">MLCLVSNSQAIAAKPKMALPNMDAQTWRLGLSRVRPKEVPLGENGQKLAKEHRPLSRLREIRVRDHIPTSCTVCVRALHVFLSSASRLKFRRPDSSGMPSRASTAGSDSRTVQNMKYRRGRRMRAASANIGEWDVPVQLLVEGCTRSELVNCANGPLLQHENFLNIRGVSPEQEAIRHQTMATAKINQSGSFDVR</sequence>
<name>A0A4C1YLR5_EUMVA</name>
<organism evidence="2 3">
    <name type="scientific">Eumeta variegata</name>
    <name type="common">Bagworm moth</name>
    <name type="synonym">Eumeta japonica</name>
    <dbReference type="NCBI Taxonomy" id="151549"/>
    <lineage>
        <taxon>Eukaryota</taxon>
        <taxon>Metazoa</taxon>
        <taxon>Ecdysozoa</taxon>
        <taxon>Arthropoda</taxon>
        <taxon>Hexapoda</taxon>
        <taxon>Insecta</taxon>
        <taxon>Pterygota</taxon>
        <taxon>Neoptera</taxon>
        <taxon>Endopterygota</taxon>
        <taxon>Lepidoptera</taxon>
        <taxon>Glossata</taxon>
        <taxon>Ditrysia</taxon>
        <taxon>Tineoidea</taxon>
        <taxon>Psychidae</taxon>
        <taxon>Oiketicinae</taxon>
        <taxon>Eumeta</taxon>
    </lineage>
</organism>
<accession>A0A4C1YLR5</accession>
<feature type="region of interest" description="Disordered" evidence="1">
    <location>
        <begin position="91"/>
        <end position="111"/>
    </location>
</feature>
<protein>
    <submittedName>
        <fullName evidence="2">Uncharacterized protein</fullName>
    </submittedName>
</protein>
<keyword evidence="3" id="KW-1185">Reference proteome</keyword>
<dbReference type="Proteomes" id="UP000299102">
    <property type="component" value="Unassembled WGS sequence"/>
</dbReference>
<reference evidence="2 3" key="1">
    <citation type="journal article" date="2019" name="Commun. Biol.">
        <title>The bagworm genome reveals a unique fibroin gene that provides high tensile strength.</title>
        <authorList>
            <person name="Kono N."/>
            <person name="Nakamura H."/>
            <person name="Ohtoshi R."/>
            <person name="Tomita M."/>
            <person name="Numata K."/>
            <person name="Arakawa K."/>
        </authorList>
    </citation>
    <scope>NUCLEOTIDE SEQUENCE [LARGE SCALE GENOMIC DNA]</scope>
</reference>
<gene>
    <name evidence="2" type="ORF">EVAR_47322_1</name>
</gene>
<evidence type="ECO:0000313" key="3">
    <source>
        <dbReference type="Proteomes" id="UP000299102"/>
    </source>
</evidence>
<comment type="caution">
    <text evidence="2">The sequence shown here is derived from an EMBL/GenBank/DDBJ whole genome shotgun (WGS) entry which is preliminary data.</text>
</comment>
<proteinExistence type="predicted"/>